<dbReference type="Proteomes" id="UP001628281">
    <property type="component" value="Unassembled WGS sequence"/>
</dbReference>
<organism evidence="9 12">
    <name type="scientific">Azospirillum argentinense</name>
    <dbReference type="NCBI Taxonomy" id="2970906"/>
    <lineage>
        <taxon>Bacteria</taxon>
        <taxon>Pseudomonadati</taxon>
        <taxon>Pseudomonadota</taxon>
        <taxon>Alphaproteobacteria</taxon>
        <taxon>Rhodospirillales</taxon>
        <taxon>Azospirillaceae</taxon>
        <taxon>Azospirillum</taxon>
    </lineage>
</organism>
<dbReference type="PIRSF" id="PIRSF006066">
    <property type="entry name" value="HI0050"/>
    <property type="match status" value="1"/>
</dbReference>
<keyword evidence="7" id="KW-0813">Transport</keyword>
<dbReference type="PANTHER" id="PTHR33362:SF4">
    <property type="entry name" value="2,3-DIKETO-L-GULONATE TRAP TRANSPORTER LARGE PERMEASE PROTEIN YIAN"/>
    <property type="match status" value="1"/>
</dbReference>
<keyword evidence="9" id="KW-0614">Plasmid</keyword>
<evidence type="ECO:0000256" key="7">
    <source>
        <dbReference type="RuleBase" id="RU369079"/>
    </source>
</evidence>
<comment type="subunit">
    <text evidence="7">The complex comprises the extracytoplasmic solute receptor protein and the two transmembrane proteins.</text>
</comment>
<evidence type="ECO:0000313" key="11">
    <source>
        <dbReference type="EMBL" id="MFL7901605.1"/>
    </source>
</evidence>
<keyword evidence="6 7" id="KW-0472">Membrane</keyword>
<dbReference type="OrthoDB" id="7824289at2"/>
<feature type="transmembrane region" description="Helical" evidence="7">
    <location>
        <begin position="137"/>
        <end position="161"/>
    </location>
</feature>
<evidence type="ECO:0000256" key="4">
    <source>
        <dbReference type="ARBA" id="ARBA00022692"/>
    </source>
</evidence>
<dbReference type="EMBL" id="CP007794">
    <property type="protein sequence ID" value="AIB14629.1"/>
    <property type="molecule type" value="Genomic_DNA"/>
</dbReference>
<comment type="caution">
    <text evidence="7">Lacks conserved residue(s) required for the propagation of feature annotation.</text>
</comment>
<keyword evidence="14" id="KW-1185">Reference proteome</keyword>
<dbReference type="KEGG" id="abq:ABAZ39_22265"/>
<dbReference type="Pfam" id="PF06808">
    <property type="entry name" value="DctM"/>
    <property type="match status" value="1"/>
</dbReference>
<comment type="subcellular location">
    <subcellularLocation>
        <location evidence="1 7">Cell inner membrane</location>
        <topology evidence="1 7">Multi-pass membrane protein</topology>
    </subcellularLocation>
</comment>
<evidence type="ECO:0000313" key="12">
    <source>
        <dbReference type="Proteomes" id="UP000027186"/>
    </source>
</evidence>
<evidence type="ECO:0000256" key="5">
    <source>
        <dbReference type="ARBA" id="ARBA00022989"/>
    </source>
</evidence>
<comment type="similarity">
    <text evidence="7">Belongs to the TRAP transporter large permease family.</text>
</comment>
<dbReference type="PANTHER" id="PTHR33362">
    <property type="entry name" value="SIALIC ACID TRAP TRANSPORTER PERMEASE PROTEIN SIAT-RELATED"/>
    <property type="match status" value="1"/>
</dbReference>
<feature type="transmembrane region" description="Helical" evidence="7">
    <location>
        <begin position="315"/>
        <end position="343"/>
    </location>
</feature>
<keyword evidence="2" id="KW-1003">Cell membrane</keyword>
<gene>
    <name evidence="9" type="ORF">ABAZ39_22265</name>
    <name evidence="11" type="ORF">ACJ41P_10760</name>
    <name evidence="10" type="ORF">FH063_004896</name>
</gene>
<dbReference type="AlphaFoldDB" id="A0A060DUK4"/>
<protein>
    <recommendedName>
        <fullName evidence="7">TRAP transporter large permease protein</fullName>
    </recommendedName>
</protein>
<reference evidence="9 12" key="1">
    <citation type="journal article" date="2014" name="Genome Announc.">
        <title>Complete Genome Sequence of the Model Rhizosphere Strain Azospirillum brasilense Az39, Successfully Applied in Agriculture.</title>
        <authorList>
            <person name="Rivera D."/>
            <person name="Revale S."/>
            <person name="Molina R."/>
            <person name="Gualpa J."/>
            <person name="Puente M."/>
            <person name="Maroniche G."/>
            <person name="Paris G."/>
            <person name="Baker D."/>
            <person name="Clavijo B."/>
            <person name="McLay K."/>
            <person name="Spaepen S."/>
            <person name="Perticari A."/>
            <person name="Vazquez M."/>
            <person name="Wisniewski-Dye F."/>
            <person name="Watkins C."/>
            <person name="Martinez-Abarca F."/>
            <person name="Vanderleyden J."/>
            <person name="Cassan F."/>
        </authorList>
    </citation>
    <scope>NUCLEOTIDE SEQUENCE [LARGE SCALE GENOMIC DNA]</scope>
    <source>
        <strain evidence="9 12">Az39</strain>
        <plasmid evidence="9">AbAZ39_p1</plasmid>
    </source>
</reference>
<feature type="transmembrane region" description="Helical" evidence="7">
    <location>
        <begin position="401"/>
        <end position="424"/>
    </location>
</feature>
<evidence type="ECO:0000313" key="9">
    <source>
        <dbReference type="EMBL" id="AIB14629.1"/>
    </source>
</evidence>
<dbReference type="GO" id="GO:0005886">
    <property type="term" value="C:plasma membrane"/>
    <property type="evidence" value="ECO:0007669"/>
    <property type="project" value="UniProtKB-SubCell"/>
</dbReference>
<sequence>MALAVFLSSLFGLMLLGMPIAFALMLTGVALMVHLDFFDAQLVAQNMLSGADNYPLMAVPFFILAGELMNAGGISQRIINLAVSLVGHIRGGLGYVTIGASVMLASLSGSAIADTAALATLLIPMMRDNGYPVPRSAGLIASGGIIAPIIPPSMPFIIFGVTTNTSISGLFMAGIVPGLLMGAGLVITWMFVVRGMTVKLQPKASWSERRTALVEGVWALALPVIIIGGLRGGIFTPTEAAVVAAVYSLVVALFVYRQVTLKDLVPLLVQAARTTSTVMFLCAAALVSSYMVTLADLPQQMNEMLAPLLHEPKLLMVAITLLLLAVGTVMDLTPTILVLGPVLTPLAAAAGIDPTYFGVMFVLTGTLGLIHPPVCTVLNVVCGVARISLESATRGIWPFLLTYLLLLCLLIAVPEIVTAPLAFFRH</sequence>
<feature type="transmembrane region" description="Helical" evidence="7">
    <location>
        <begin position="240"/>
        <end position="256"/>
    </location>
</feature>
<accession>A0A5B0KVA3</accession>
<accession>A0A060DUK4</accession>
<comment type="function">
    <text evidence="7">Part of the tripartite ATP-independent periplasmic (TRAP) transport system.</text>
</comment>
<dbReference type="GO" id="GO:0022857">
    <property type="term" value="F:transmembrane transporter activity"/>
    <property type="evidence" value="ECO:0007669"/>
    <property type="project" value="UniProtKB-UniRule"/>
</dbReference>
<dbReference type="RefSeq" id="WP_040134893.1">
    <property type="nucleotide sequence ID" value="NZ_CP007794.1"/>
</dbReference>
<dbReference type="InterPro" id="IPR004681">
    <property type="entry name" value="TRAP_DctM"/>
</dbReference>
<dbReference type="Proteomes" id="UP000027186">
    <property type="component" value="Plasmid AbAZ39_p1"/>
</dbReference>
<dbReference type="EMBL" id="JBJLSN010000011">
    <property type="protein sequence ID" value="MFL7901605.1"/>
    <property type="molecule type" value="Genomic_DNA"/>
</dbReference>
<dbReference type="EMBL" id="VEWN01000005">
    <property type="protein sequence ID" value="KAA1055921.1"/>
    <property type="molecule type" value="Genomic_DNA"/>
</dbReference>
<feature type="transmembrane region" description="Helical" evidence="7">
    <location>
        <begin position="355"/>
        <end position="381"/>
    </location>
</feature>
<keyword evidence="4 7" id="KW-0812">Transmembrane</keyword>
<proteinExistence type="inferred from homology"/>
<keyword evidence="3 7" id="KW-0997">Cell inner membrane</keyword>
<geneLocation type="plasmid" evidence="9 12">
    <name>AbAZ39_p1</name>
</geneLocation>
<reference evidence="10 13" key="2">
    <citation type="submission" date="2019-07" db="EMBL/GenBank/DDBJ databases">
        <title>Genome sequencing of the stress-tolerant strain Azospirillum brasilense Az19.</title>
        <authorList>
            <person name="Maroniche G.A."/>
            <person name="Garcia J.E."/>
            <person name="Pagnussat L."/>
            <person name="Amenta M."/>
            <person name="Creus C.M."/>
        </authorList>
    </citation>
    <scope>NUCLEOTIDE SEQUENCE [LARGE SCALE GENOMIC DNA]</scope>
    <source>
        <strain evidence="10 13">Az19</strain>
    </source>
</reference>
<dbReference type="NCBIfam" id="TIGR00786">
    <property type="entry name" value="dctM"/>
    <property type="match status" value="1"/>
</dbReference>
<evidence type="ECO:0000259" key="8">
    <source>
        <dbReference type="Pfam" id="PF06808"/>
    </source>
</evidence>
<evidence type="ECO:0000256" key="6">
    <source>
        <dbReference type="ARBA" id="ARBA00023136"/>
    </source>
</evidence>
<evidence type="ECO:0000256" key="1">
    <source>
        <dbReference type="ARBA" id="ARBA00004429"/>
    </source>
</evidence>
<reference evidence="11 14" key="3">
    <citation type="submission" date="2024-11" db="EMBL/GenBank/DDBJ databases">
        <title>Draft genome sequences of two bacteria associated to sugarcane roots in Colombia.</title>
        <authorList>
            <person name="Pardo-Diaz S."/>
            <person name="Masmela-Mendoza J."/>
            <person name="Delgadillo-Duran P."/>
            <person name="Bautista E.J."/>
            <person name="Rojas-Tapias D.F."/>
        </authorList>
    </citation>
    <scope>NUCLEOTIDE SEQUENCE [LARGE SCALE GENOMIC DNA]</scope>
    <source>
        <strain evidence="11 14">Ap18</strain>
    </source>
</reference>
<dbReference type="InterPro" id="IPR010656">
    <property type="entry name" value="DctM"/>
</dbReference>
<evidence type="ECO:0000313" key="13">
    <source>
        <dbReference type="Proteomes" id="UP000325333"/>
    </source>
</evidence>
<name>A0A060DUK4_9PROT</name>
<feature type="transmembrane region" description="Helical" evidence="7">
    <location>
        <begin position="212"/>
        <end position="234"/>
    </location>
</feature>
<feature type="transmembrane region" description="Helical" evidence="7">
    <location>
        <begin position="277"/>
        <end position="295"/>
    </location>
</feature>
<evidence type="ECO:0000256" key="3">
    <source>
        <dbReference type="ARBA" id="ARBA00022519"/>
    </source>
</evidence>
<keyword evidence="5 7" id="KW-1133">Transmembrane helix</keyword>
<feature type="transmembrane region" description="Helical" evidence="7">
    <location>
        <begin position="167"/>
        <end position="192"/>
    </location>
</feature>
<evidence type="ECO:0000256" key="2">
    <source>
        <dbReference type="ARBA" id="ARBA00022475"/>
    </source>
</evidence>
<dbReference type="Proteomes" id="UP000325333">
    <property type="component" value="Unassembled WGS sequence"/>
</dbReference>
<evidence type="ECO:0000313" key="10">
    <source>
        <dbReference type="EMBL" id="KAA1055921.1"/>
    </source>
</evidence>
<evidence type="ECO:0000313" key="14">
    <source>
        <dbReference type="Proteomes" id="UP001628281"/>
    </source>
</evidence>
<feature type="domain" description="TRAP C4-dicarboxylate transport system permease DctM subunit" evidence="8">
    <location>
        <begin position="9"/>
        <end position="416"/>
    </location>
</feature>